<dbReference type="EMBL" id="DVGY01000116">
    <property type="protein sequence ID" value="HIR41220.1"/>
    <property type="molecule type" value="Genomic_DNA"/>
</dbReference>
<dbReference type="InterPro" id="IPR050490">
    <property type="entry name" value="Bact_solute-bd_prot1"/>
</dbReference>
<dbReference type="Proteomes" id="UP000886749">
    <property type="component" value="Unassembled WGS sequence"/>
</dbReference>
<reference evidence="2" key="2">
    <citation type="journal article" date="2021" name="PeerJ">
        <title>Extensive microbial diversity within the chicken gut microbiome revealed by metagenomics and culture.</title>
        <authorList>
            <person name="Gilroy R."/>
            <person name="Ravi A."/>
            <person name="Getino M."/>
            <person name="Pursley I."/>
            <person name="Horton D.L."/>
            <person name="Alikhan N.F."/>
            <person name="Baker D."/>
            <person name="Gharbi K."/>
            <person name="Hall N."/>
            <person name="Watson M."/>
            <person name="Adriaenssens E.M."/>
            <person name="Foster-Nyarko E."/>
            <person name="Jarju S."/>
            <person name="Secka A."/>
            <person name="Antonio M."/>
            <person name="Oren A."/>
            <person name="Chaudhuri R.R."/>
            <person name="La Ragione R."/>
            <person name="Hildebrand F."/>
            <person name="Pallen M.J."/>
        </authorList>
    </citation>
    <scope>NUCLEOTIDE SEQUENCE</scope>
    <source>
        <strain evidence="2">CHK184-25365</strain>
    </source>
</reference>
<dbReference type="PANTHER" id="PTHR43649:SF12">
    <property type="entry name" value="DIACETYLCHITOBIOSE BINDING PROTEIN DASA"/>
    <property type="match status" value="1"/>
</dbReference>
<dbReference type="Gene3D" id="3.40.190.10">
    <property type="entry name" value="Periplasmic binding protein-like II"/>
    <property type="match status" value="1"/>
</dbReference>
<organism evidence="2 3">
    <name type="scientific">Candidatus Egerieicola pullicola</name>
    <dbReference type="NCBI Taxonomy" id="2840775"/>
    <lineage>
        <taxon>Bacteria</taxon>
        <taxon>Bacillati</taxon>
        <taxon>Bacillota</taxon>
        <taxon>Clostridia</taxon>
        <taxon>Eubacteriales</taxon>
        <taxon>Oscillospiraceae</taxon>
        <taxon>Oscillospiraceae incertae sedis</taxon>
        <taxon>Candidatus Egerieicola</taxon>
    </lineage>
</organism>
<evidence type="ECO:0000313" key="3">
    <source>
        <dbReference type="Proteomes" id="UP000886749"/>
    </source>
</evidence>
<proteinExistence type="predicted"/>
<dbReference type="AlphaFoldDB" id="A0A9D1DE45"/>
<dbReference type="SUPFAM" id="SSF53850">
    <property type="entry name" value="Periplasmic binding protein-like II"/>
    <property type="match status" value="1"/>
</dbReference>
<sequence length="477" mass="52516">MNKRIFKRCLCGVLTAAMAATALVGFSGCDGGGNVGLTVMIYAQDHEMDIYENMKNQFMEQNPEIGNVEIQRSQQDGYATNVTSALAAGTMADVFYVEPANIARYVEQGQIASLEQYLDEEQQAAIDDIWPDAVNAFRYDSATKTSETGDLYALPHDYSAFMYAYNKTLFDQKGVAYPDANEPMTWDQFRETCAKLVTDDANAPTWGCAIPTEFFFPQILYGNGGHFLSDDMRTVDWVTADGSYQQEFLDSMNFLQGLVADGLAPTPAEDAALGVYNRWCSGQIGFYPCGTWDVANFNNPEIVNFDWDLTYFPVGPNGTYTAARAGTVGYAVYANSQHVDAAVAYIEFMSTNLDGQKELATGGIQLPNLMSYANGEFSDQLADGTVEYCDNYQVAFKYMGGEKSGTSPNGIGYRNVMPEFFYTPTTAWWNGSDGFLIDFSTFLEGSVSAEDYMTNTAATCQEALDTAWEEYELAIGG</sequence>
<evidence type="ECO:0000256" key="1">
    <source>
        <dbReference type="SAM" id="SignalP"/>
    </source>
</evidence>
<comment type="caution">
    <text evidence="2">The sequence shown here is derived from an EMBL/GenBank/DDBJ whole genome shotgun (WGS) entry which is preliminary data.</text>
</comment>
<protein>
    <submittedName>
        <fullName evidence="2">Sugar ABC transporter substrate-binding protein</fullName>
    </submittedName>
</protein>
<reference evidence="2" key="1">
    <citation type="submission" date="2020-10" db="EMBL/GenBank/DDBJ databases">
        <authorList>
            <person name="Gilroy R."/>
        </authorList>
    </citation>
    <scope>NUCLEOTIDE SEQUENCE</scope>
    <source>
        <strain evidence="2">CHK184-25365</strain>
    </source>
</reference>
<dbReference type="CDD" id="cd13585">
    <property type="entry name" value="PBP2_TMBP_like"/>
    <property type="match status" value="1"/>
</dbReference>
<gene>
    <name evidence="2" type="ORF">IAB36_05275</name>
</gene>
<keyword evidence="1" id="KW-0732">Signal</keyword>
<evidence type="ECO:0000313" key="2">
    <source>
        <dbReference type="EMBL" id="HIR41220.1"/>
    </source>
</evidence>
<feature type="chain" id="PRO_5038351385" evidence="1">
    <location>
        <begin position="23"/>
        <end position="477"/>
    </location>
</feature>
<dbReference type="Pfam" id="PF01547">
    <property type="entry name" value="SBP_bac_1"/>
    <property type="match status" value="1"/>
</dbReference>
<feature type="signal peptide" evidence="1">
    <location>
        <begin position="1"/>
        <end position="22"/>
    </location>
</feature>
<dbReference type="PROSITE" id="PS51257">
    <property type="entry name" value="PROKAR_LIPOPROTEIN"/>
    <property type="match status" value="1"/>
</dbReference>
<dbReference type="InterPro" id="IPR006059">
    <property type="entry name" value="SBP"/>
</dbReference>
<accession>A0A9D1DE45</accession>
<dbReference type="PANTHER" id="PTHR43649">
    <property type="entry name" value="ARABINOSE-BINDING PROTEIN-RELATED"/>
    <property type="match status" value="1"/>
</dbReference>
<name>A0A9D1DE45_9FIRM</name>